<dbReference type="Proteomes" id="UP001163321">
    <property type="component" value="Chromosome 12"/>
</dbReference>
<gene>
    <name evidence="1" type="ORF">PsorP6_012265</name>
</gene>
<evidence type="ECO:0000313" key="2">
    <source>
        <dbReference type="Proteomes" id="UP001163321"/>
    </source>
</evidence>
<evidence type="ECO:0000313" key="1">
    <source>
        <dbReference type="EMBL" id="KAI9918968.1"/>
    </source>
</evidence>
<organism evidence="1 2">
    <name type="scientific">Peronosclerospora sorghi</name>
    <dbReference type="NCBI Taxonomy" id="230839"/>
    <lineage>
        <taxon>Eukaryota</taxon>
        <taxon>Sar</taxon>
        <taxon>Stramenopiles</taxon>
        <taxon>Oomycota</taxon>
        <taxon>Peronosporomycetes</taxon>
        <taxon>Peronosporales</taxon>
        <taxon>Peronosporaceae</taxon>
        <taxon>Peronosclerospora</taxon>
    </lineage>
</organism>
<accession>A0ACC0WJD5</accession>
<proteinExistence type="predicted"/>
<comment type="caution">
    <text evidence="1">The sequence shown here is derived from an EMBL/GenBank/DDBJ whole genome shotgun (WGS) entry which is preliminary data.</text>
</comment>
<dbReference type="EMBL" id="CM047591">
    <property type="protein sequence ID" value="KAI9918968.1"/>
    <property type="molecule type" value="Genomic_DNA"/>
</dbReference>
<protein>
    <submittedName>
        <fullName evidence="1">Uncharacterized protein</fullName>
    </submittedName>
</protein>
<reference evidence="1 2" key="1">
    <citation type="journal article" date="2022" name="bioRxiv">
        <title>The genome of the oomycete Peronosclerospora sorghi, a cosmopolitan pathogen of maize and sorghum, is inflated with dispersed pseudogenes.</title>
        <authorList>
            <person name="Fletcher K."/>
            <person name="Martin F."/>
            <person name="Isakeit T."/>
            <person name="Cavanaugh K."/>
            <person name="Magill C."/>
            <person name="Michelmore R."/>
        </authorList>
    </citation>
    <scope>NUCLEOTIDE SEQUENCE [LARGE SCALE GENOMIC DNA]</scope>
    <source>
        <strain evidence="1">P6</strain>
    </source>
</reference>
<keyword evidence="2" id="KW-1185">Reference proteome</keyword>
<sequence length="66" mass="7585">MRTLVSQIESISEIVNSRLHIRNTPNVFRRFAGNQSEFNNFSFQDETYCAEDCRSKVPKGSDVDSI</sequence>
<name>A0ACC0WJD5_9STRA</name>